<dbReference type="OrthoDB" id="9831039at2"/>
<dbReference type="KEGG" id="simp:C6571_06280"/>
<evidence type="ECO:0000313" key="1">
    <source>
        <dbReference type="EMBL" id="AVO40946.1"/>
    </source>
</evidence>
<evidence type="ECO:0008006" key="3">
    <source>
        <dbReference type="Google" id="ProtNLM"/>
    </source>
</evidence>
<sequence>MLPNPYQMKAERVFGNRDTHQAQPSSLRSRLAISLAVFASFSLVGNTHAKDPGTPTAEHLGLTPAYLQGDWCQTYIQFPKERSEENTPYRWDPDGTYATRGSKHGDMKAGYFYLYKPEGKIKLATIAGFFKVKSVEPNEFVLLVFGDMHFQRGPCK</sequence>
<proteinExistence type="predicted"/>
<evidence type="ECO:0000313" key="2">
    <source>
        <dbReference type="Proteomes" id="UP000239326"/>
    </source>
</evidence>
<dbReference type="EMBL" id="CP027669">
    <property type="protein sequence ID" value="AVO40946.1"/>
    <property type="molecule type" value="Genomic_DNA"/>
</dbReference>
<organism evidence="1 2">
    <name type="scientific">Simplicispira suum</name>
    <dbReference type="NCBI Taxonomy" id="2109915"/>
    <lineage>
        <taxon>Bacteria</taxon>
        <taxon>Pseudomonadati</taxon>
        <taxon>Pseudomonadota</taxon>
        <taxon>Betaproteobacteria</taxon>
        <taxon>Burkholderiales</taxon>
        <taxon>Comamonadaceae</taxon>
        <taxon>Simplicispira</taxon>
    </lineage>
</organism>
<dbReference type="Proteomes" id="UP000239326">
    <property type="component" value="Chromosome"/>
</dbReference>
<dbReference type="AlphaFoldDB" id="A0A2S0MYH3"/>
<accession>A0A2S0MYH3</accession>
<name>A0A2S0MYH3_9BURK</name>
<keyword evidence="2" id="KW-1185">Reference proteome</keyword>
<dbReference type="RefSeq" id="WP_106445932.1">
    <property type="nucleotide sequence ID" value="NZ_CP027669.1"/>
</dbReference>
<protein>
    <recommendedName>
        <fullName evidence="3">Lipocalin-like domain-containing protein</fullName>
    </recommendedName>
</protein>
<gene>
    <name evidence="1" type="ORF">C6571_06280</name>
</gene>
<reference evidence="1 2" key="1">
    <citation type="submission" date="2018-03" db="EMBL/GenBank/DDBJ databases">
        <title>Genome sequencing of Simplicispira sp.</title>
        <authorList>
            <person name="Kim S.-J."/>
            <person name="Heo J."/>
            <person name="Kwon S.-W."/>
        </authorList>
    </citation>
    <scope>NUCLEOTIDE SEQUENCE [LARGE SCALE GENOMIC DNA]</scope>
    <source>
        <strain evidence="1 2">SC1-8</strain>
    </source>
</reference>